<dbReference type="PANTHER" id="PTHR36706">
    <property type="entry name" value="UNNAMED PRODUCT"/>
    <property type="match status" value="1"/>
</dbReference>
<accession>A0A0D3AZ88</accession>
<keyword evidence="2" id="KW-1185">Reference proteome</keyword>
<evidence type="ECO:0000313" key="1">
    <source>
        <dbReference type="EnsemblPlants" id="Bo3g001230.1"/>
    </source>
</evidence>
<organism evidence="1 2">
    <name type="scientific">Brassica oleracea var. oleracea</name>
    <dbReference type="NCBI Taxonomy" id="109376"/>
    <lineage>
        <taxon>Eukaryota</taxon>
        <taxon>Viridiplantae</taxon>
        <taxon>Streptophyta</taxon>
        <taxon>Embryophyta</taxon>
        <taxon>Tracheophyta</taxon>
        <taxon>Spermatophyta</taxon>
        <taxon>Magnoliopsida</taxon>
        <taxon>eudicotyledons</taxon>
        <taxon>Gunneridae</taxon>
        <taxon>Pentapetalae</taxon>
        <taxon>rosids</taxon>
        <taxon>malvids</taxon>
        <taxon>Brassicales</taxon>
        <taxon>Brassicaceae</taxon>
        <taxon>Brassiceae</taxon>
        <taxon>Brassica</taxon>
    </lineage>
</organism>
<dbReference type="EnsemblPlants" id="Bo3g001230.1">
    <property type="protein sequence ID" value="Bo3g001230.1"/>
    <property type="gene ID" value="Bo3g001230"/>
</dbReference>
<dbReference type="Proteomes" id="UP000032141">
    <property type="component" value="Chromosome C3"/>
</dbReference>
<evidence type="ECO:0000313" key="2">
    <source>
        <dbReference type="Proteomes" id="UP000032141"/>
    </source>
</evidence>
<reference evidence="1 2" key="1">
    <citation type="journal article" date="2014" name="Genome Biol.">
        <title>Transcriptome and methylome profiling reveals relics of genome dominance in the mesopolyploid Brassica oleracea.</title>
        <authorList>
            <person name="Parkin I.A."/>
            <person name="Koh C."/>
            <person name="Tang H."/>
            <person name="Robinson S.J."/>
            <person name="Kagale S."/>
            <person name="Clarke W.E."/>
            <person name="Town C.D."/>
            <person name="Nixon J."/>
            <person name="Krishnakumar V."/>
            <person name="Bidwell S.L."/>
            <person name="Denoeud F."/>
            <person name="Belcram H."/>
            <person name="Links M.G."/>
            <person name="Just J."/>
            <person name="Clarke C."/>
            <person name="Bender T."/>
            <person name="Huebert T."/>
            <person name="Mason A.S."/>
            <person name="Pires J.C."/>
            <person name="Barker G."/>
            <person name="Moore J."/>
            <person name="Walley P.G."/>
            <person name="Manoli S."/>
            <person name="Batley J."/>
            <person name="Edwards D."/>
            <person name="Nelson M.N."/>
            <person name="Wang X."/>
            <person name="Paterson A.H."/>
            <person name="King G."/>
            <person name="Bancroft I."/>
            <person name="Chalhoub B."/>
            <person name="Sharpe A.G."/>
        </authorList>
    </citation>
    <scope>NUCLEOTIDE SEQUENCE</scope>
    <source>
        <strain evidence="1 2">cv. TO1000</strain>
    </source>
</reference>
<reference evidence="1" key="2">
    <citation type="submission" date="2015-03" db="UniProtKB">
        <authorList>
            <consortium name="EnsemblPlants"/>
        </authorList>
    </citation>
    <scope>IDENTIFICATION</scope>
</reference>
<protein>
    <submittedName>
        <fullName evidence="1">Uncharacterized protein</fullName>
    </submittedName>
</protein>
<dbReference type="Gramene" id="Bo3g001230.1">
    <property type="protein sequence ID" value="Bo3g001230.1"/>
    <property type="gene ID" value="Bo3g001230"/>
</dbReference>
<dbReference type="HOGENOM" id="CLU_1820706_0_0_1"/>
<name>A0A0D3AZ88_BRAOL</name>
<dbReference type="AlphaFoldDB" id="A0A0D3AZ88"/>
<dbReference type="STRING" id="109376.A0A0D3AZ88"/>
<proteinExistence type="predicted"/>
<sequence length="142" mass="16324">KGIGVLILGEEESTKSPLSSTIGSDSIRPLLDASLLEESRRCSPRRRSLSVEPIYKSEWMSETRPVPRRESPWGLLEGHREPKAHRCNDRVEDVVQIVFEALLPLRHLEEINKYNVEELMITASLQCTEDQPSRRHVYFAED</sequence>